<gene>
    <name evidence="1" type="ORF">CZ787_01520</name>
</gene>
<reference evidence="1 2" key="1">
    <citation type="submission" date="2017-02" db="EMBL/GenBank/DDBJ databases">
        <authorList>
            <person name="Dridi B."/>
        </authorList>
    </citation>
    <scope>NUCLEOTIDE SEQUENCE [LARGE SCALE GENOMIC DNA]</scope>
    <source>
        <strain evidence="1 2">JB380</strain>
    </source>
</reference>
<accession>A0A1R4HPH7</accession>
<dbReference type="Proteomes" id="UP000196331">
    <property type="component" value="Unassembled WGS sequence"/>
</dbReference>
<protein>
    <recommendedName>
        <fullName evidence="3">Mobile element protein</fullName>
    </recommendedName>
</protein>
<evidence type="ECO:0008006" key="3">
    <source>
        <dbReference type="Google" id="ProtNLM"/>
    </source>
</evidence>
<proteinExistence type="predicted"/>
<comment type="caution">
    <text evidence="1">The sequence shown here is derived from an EMBL/GenBank/DDBJ whole genome shotgun (WGS) entry which is preliminary data.</text>
</comment>
<evidence type="ECO:0000313" key="1">
    <source>
        <dbReference type="EMBL" id="SJN09447.1"/>
    </source>
</evidence>
<sequence>MRCTNSRELYEDGRAIANATWAQRRRYRLMVAAICFYRSGRDVWWASH</sequence>
<dbReference type="AlphaFoldDB" id="A0A1R4HPH7"/>
<evidence type="ECO:0000313" key="2">
    <source>
        <dbReference type="Proteomes" id="UP000196331"/>
    </source>
</evidence>
<name>A0A1R4HPH7_9GAMM</name>
<dbReference type="EMBL" id="FUKM01000003">
    <property type="protein sequence ID" value="SJN09447.1"/>
    <property type="molecule type" value="Genomic_DNA"/>
</dbReference>
<organism evidence="1 2">
    <name type="scientific">Halomonas citrativorans</name>
    <dbReference type="NCBI Taxonomy" id="2742612"/>
    <lineage>
        <taxon>Bacteria</taxon>
        <taxon>Pseudomonadati</taxon>
        <taxon>Pseudomonadota</taxon>
        <taxon>Gammaproteobacteria</taxon>
        <taxon>Oceanospirillales</taxon>
        <taxon>Halomonadaceae</taxon>
        <taxon>Halomonas</taxon>
    </lineage>
</organism>